<proteinExistence type="predicted"/>
<evidence type="ECO:0000256" key="1">
    <source>
        <dbReference type="SAM" id="MobiDB-lite"/>
    </source>
</evidence>
<evidence type="ECO:0000313" key="2">
    <source>
        <dbReference type="EMBL" id="GIM77892.1"/>
    </source>
</evidence>
<dbReference type="RefSeq" id="WP_212993636.1">
    <property type="nucleotide sequence ID" value="NZ_BAABEA010000034.1"/>
</dbReference>
<protein>
    <submittedName>
        <fullName evidence="2">Uncharacterized protein</fullName>
    </submittedName>
</protein>
<gene>
    <name evidence="2" type="ORF">Aau02nite_78140</name>
</gene>
<dbReference type="Proteomes" id="UP000681340">
    <property type="component" value="Unassembled WGS sequence"/>
</dbReference>
<name>A0A919VW20_9ACTN</name>
<accession>A0A919VW20</accession>
<feature type="compositionally biased region" description="Polar residues" evidence="1">
    <location>
        <begin position="86"/>
        <end position="100"/>
    </location>
</feature>
<feature type="region of interest" description="Disordered" evidence="1">
    <location>
        <begin position="71"/>
        <end position="100"/>
    </location>
</feature>
<dbReference type="AlphaFoldDB" id="A0A919VW20"/>
<evidence type="ECO:0000313" key="3">
    <source>
        <dbReference type="Proteomes" id="UP000681340"/>
    </source>
</evidence>
<reference evidence="2" key="1">
    <citation type="submission" date="2021-03" db="EMBL/GenBank/DDBJ databases">
        <title>Whole genome shotgun sequence of Actinoplanes auranticolor NBRC 12245.</title>
        <authorList>
            <person name="Komaki H."/>
            <person name="Tamura T."/>
        </authorList>
    </citation>
    <scope>NUCLEOTIDE SEQUENCE</scope>
    <source>
        <strain evidence="2">NBRC 12245</strain>
    </source>
</reference>
<dbReference type="EMBL" id="BOQL01000070">
    <property type="protein sequence ID" value="GIM77892.1"/>
    <property type="molecule type" value="Genomic_DNA"/>
</dbReference>
<sequence>MATAEVGFVAVSRAVVAAAADLAAEVERRVVGDENVRTAQGNAWAAICADRARAQARADMDAMVAALAANANRGPRRDRQRAVGSSPRSSASQAALVSTR</sequence>
<organism evidence="2 3">
    <name type="scientific">Actinoplanes auranticolor</name>
    <dbReference type="NCBI Taxonomy" id="47988"/>
    <lineage>
        <taxon>Bacteria</taxon>
        <taxon>Bacillati</taxon>
        <taxon>Actinomycetota</taxon>
        <taxon>Actinomycetes</taxon>
        <taxon>Micromonosporales</taxon>
        <taxon>Micromonosporaceae</taxon>
        <taxon>Actinoplanes</taxon>
    </lineage>
</organism>
<keyword evidence="3" id="KW-1185">Reference proteome</keyword>
<comment type="caution">
    <text evidence="2">The sequence shown here is derived from an EMBL/GenBank/DDBJ whole genome shotgun (WGS) entry which is preliminary data.</text>
</comment>